<sequence>MSPTILKLLEDLSNLDEVAEKVALYLKEDKVGAIPTETFYGLAGNPFSEKAIKRLFYLKKRPFDKPILLLIGNYEQLFFVVKEVPPIAEKLISKFWPGPLTIVFKAKESISPLLTAETGTIGVRLSSSPIVRKICEVFRAPITGTSANISEKKPSRSAEEVLKEIPEIDFVLDGGTLYATSPSTIISVVENEISLIREGIISFEKIKNLLIEDNFL</sequence>
<dbReference type="InterPro" id="IPR017945">
    <property type="entry name" value="DHBP_synth_RibB-like_a/b_dom"/>
</dbReference>
<dbReference type="NCBIfam" id="TIGR00057">
    <property type="entry name" value="L-threonylcarbamoyladenylate synthase"/>
    <property type="match status" value="1"/>
</dbReference>
<comment type="catalytic activity">
    <reaction evidence="11">
        <text>L-threonine + hydrogencarbonate + ATP = L-threonylcarbamoyladenylate + diphosphate + H2O</text>
        <dbReference type="Rhea" id="RHEA:36407"/>
        <dbReference type="ChEBI" id="CHEBI:15377"/>
        <dbReference type="ChEBI" id="CHEBI:17544"/>
        <dbReference type="ChEBI" id="CHEBI:30616"/>
        <dbReference type="ChEBI" id="CHEBI:33019"/>
        <dbReference type="ChEBI" id="CHEBI:57926"/>
        <dbReference type="ChEBI" id="CHEBI:73682"/>
        <dbReference type="EC" id="2.7.7.87"/>
    </reaction>
</comment>
<dbReference type="PROSITE" id="PS51163">
    <property type="entry name" value="YRDC"/>
    <property type="match status" value="1"/>
</dbReference>
<dbReference type="Pfam" id="PF01300">
    <property type="entry name" value="Sua5_yciO_yrdC"/>
    <property type="match status" value="1"/>
</dbReference>
<dbReference type="EMBL" id="DRWR01000027">
    <property type="protein sequence ID" value="HHQ15491.1"/>
    <property type="molecule type" value="Genomic_DNA"/>
</dbReference>
<evidence type="ECO:0000256" key="4">
    <source>
        <dbReference type="ARBA" id="ARBA00022490"/>
    </source>
</evidence>
<protein>
    <recommendedName>
        <fullName evidence="10">L-threonylcarbamoyladenylate synthase</fullName>
        <ecNumber evidence="3">2.7.7.87</ecNumber>
    </recommendedName>
    <alternativeName>
        <fullName evidence="10">L-threonylcarbamoyladenylate synthase</fullName>
    </alternativeName>
</protein>
<evidence type="ECO:0000256" key="3">
    <source>
        <dbReference type="ARBA" id="ARBA00012584"/>
    </source>
</evidence>
<evidence type="ECO:0000256" key="1">
    <source>
        <dbReference type="ARBA" id="ARBA00004496"/>
    </source>
</evidence>
<keyword evidence="7" id="KW-0548">Nucleotidyltransferase</keyword>
<dbReference type="SUPFAM" id="SSF55821">
    <property type="entry name" value="YrdC/RibB"/>
    <property type="match status" value="1"/>
</dbReference>
<proteinExistence type="inferred from homology"/>
<evidence type="ECO:0000256" key="9">
    <source>
        <dbReference type="ARBA" id="ARBA00022840"/>
    </source>
</evidence>
<comment type="caution">
    <text evidence="13">The sequence shown here is derived from an EMBL/GenBank/DDBJ whole genome shotgun (WGS) entry which is preliminary data.</text>
</comment>
<gene>
    <name evidence="13" type="ORF">ENM15_01545</name>
</gene>
<keyword evidence="8" id="KW-0547">Nucleotide-binding</keyword>
<evidence type="ECO:0000256" key="5">
    <source>
        <dbReference type="ARBA" id="ARBA00022679"/>
    </source>
</evidence>
<evidence type="ECO:0000256" key="2">
    <source>
        <dbReference type="ARBA" id="ARBA00007663"/>
    </source>
</evidence>
<dbReference type="GO" id="GO:0008033">
    <property type="term" value="P:tRNA processing"/>
    <property type="evidence" value="ECO:0007669"/>
    <property type="project" value="UniProtKB-KW"/>
</dbReference>
<comment type="similarity">
    <text evidence="2">Belongs to the SUA5 family.</text>
</comment>
<organism evidence="13">
    <name type="scientific">Thermodesulfobacterium geofontis</name>
    <dbReference type="NCBI Taxonomy" id="1295609"/>
    <lineage>
        <taxon>Bacteria</taxon>
        <taxon>Pseudomonadati</taxon>
        <taxon>Thermodesulfobacteriota</taxon>
        <taxon>Thermodesulfobacteria</taxon>
        <taxon>Thermodesulfobacteriales</taxon>
        <taxon>Thermodesulfobacteriaceae</taxon>
        <taxon>Thermodesulfobacterium</taxon>
    </lineage>
</organism>
<dbReference type="GO" id="GO:0005737">
    <property type="term" value="C:cytoplasm"/>
    <property type="evidence" value="ECO:0007669"/>
    <property type="project" value="UniProtKB-SubCell"/>
</dbReference>
<evidence type="ECO:0000259" key="12">
    <source>
        <dbReference type="PROSITE" id="PS51163"/>
    </source>
</evidence>
<keyword evidence="6" id="KW-0819">tRNA processing</keyword>
<dbReference type="GO" id="GO:0000049">
    <property type="term" value="F:tRNA binding"/>
    <property type="evidence" value="ECO:0007669"/>
    <property type="project" value="TreeGrafter"/>
</dbReference>
<evidence type="ECO:0000256" key="11">
    <source>
        <dbReference type="ARBA" id="ARBA00048366"/>
    </source>
</evidence>
<dbReference type="Gene3D" id="3.90.870.10">
    <property type="entry name" value="DHBP synthase"/>
    <property type="match status" value="1"/>
</dbReference>
<dbReference type="EC" id="2.7.7.87" evidence="3"/>
<evidence type="ECO:0000256" key="6">
    <source>
        <dbReference type="ARBA" id="ARBA00022694"/>
    </source>
</evidence>
<dbReference type="InterPro" id="IPR050156">
    <property type="entry name" value="TC-AMP_synthase_SUA5"/>
</dbReference>
<dbReference type="PANTHER" id="PTHR17490:SF16">
    <property type="entry name" value="THREONYLCARBAMOYL-AMP SYNTHASE"/>
    <property type="match status" value="1"/>
</dbReference>
<keyword evidence="5" id="KW-0808">Transferase</keyword>
<dbReference type="GO" id="GO:0061710">
    <property type="term" value="F:L-threonylcarbamoyladenylate synthase"/>
    <property type="evidence" value="ECO:0007669"/>
    <property type="project" value="UniProtKB-EC"/>
</dbReference>
<evidence type="ECO:0000256" key="8">
    <source>
        <dbReference type="ARBA" id="ARBA00022741"/>
    </source>
</evidence>
<evidence type="ECO:0000313" key="13">
    <source>
        <dbReference type="EMBL" id="HHQ15491.1"/>
    </source>
</evidence>
<name>A0A7V5XFG3_9BACT</name>
<accession>A0A7V5XFG3</accession>
<keyword evidence="9" id="KW-0067">ATP-binding</keyword>
<reference evidence="13" key="1">
    <citation type="journal article" date="2020" name="mSystems">
        <title>Genome- and Community-Level Interaction Insights into Carbon Utilization and Element Cycling Functions of Hydrothermarchaeota in Hydrothermal Sediment.</title>
        <authorList>
            <person name="Zhou Z."/>
            <person name="Liu Y."/>
            <person name="Xu W."/>
            <person name="Pan J."/>
            <person name="Luo Z.H."/>
            <person name="Li M."/>
        </authorList>
    </citation>
    <scope>NUCLEOTIDE SEQUENCE [LARGE SCALE GENOMIC DNA]</scope>
    <source>
        <strain evidence="13">SpSt-106</strain>
    </source>
</reference>
<dbReference type="InterPro" id="IPR006070">
    <property type="entry name" value="Sua5-like_dom"/>
</dbReference>
<dbReference type="GO" id="GO:0003725">
    <property type="term" value="F:double-stranded RNA binding"/>
    <property type="evidence" value="ECO:0007669"/>
    <property type="project" value="InterPro"/>
</dbReference>
<evidence type="ECO:0000256" key="7">
    <source>
        <dbReference type="ARBA" id="ARBA00022695"/>
    </source>
</evidence>
<feature type="domain" description="YrdC-like" evidence="12">
    <location>
        <begin position="16"/>
        <end position="201"/>
    </location>
</feature>
<comment type="subcellular location">
    <subcellularLocation>
        <location evidence="1">Cytoplasm</location>
    </subcellularLocation>
</comment>
<evidence type="ECO:0000256" key="10">
    <source>
        <dbReference type="ARBA" id="ARBA00029774"/>
    </source>
</evidence>
<keyword evidence="4" id="KW-0963">Cytoplasm</keyword>
<dbReference type="GO" id="GO:0005524">
    <property type="term" value="F:ATP binding"/>
    <property type="evidence" value="ECO:0007669"/>
    <property type="project" value="UniProtKB-KW"/>
</dbReference>
<dbReference type="GO" id="GO:0006450">
    <property type="term" value="P:regulation of translational fidelity"/>
    <property type="evidence" value="ECO:0007669"/>
    <property type="project" value="TreeGrafter"/>
</dbReference>
<dbReference type="PANTHER" id="PTHR17490">
    <property type="entry name" value="SUA5"/>
    <property type="match status" value="1"/>
</dbReference>
<dbReference type="AlphaFoldDB" id="A0A7V5XFG3"/>